<evidence type="ECO:0000256" key="1">
    <source>
        <dbReference type="SAM" id="SignalP"/>
    </source>
</evidence>
<keyword evidence="3" id="KW-1185">Reference proteome</keyword>
<reference evidence="2 3" key="1">
    <citation type="submission" date="2019-07" db="EMBL/GenBank/DDBJ databases">
        <title>Whole genome shotgun sequence of Halolactibacillus alkaliphilus NBRC 103919.</title>
        <authorList>
            <person name="Hosoyama A."/>
            <person name="Uohara A."/>
            <person name="Ohji S."/>
            <person name="Ichikawa N."/>
        </authorList>
    </citation>
    <scope>NUCLEOTIDE SEQUENCE [LARGE SCALE GENOMIC DNA]</scope>
    <source>
        <strain evidence="2 3">NBRC 103919</strain>
    </source>
</reference>
<comment type="caution">
    <text evidence="2">The sequence shown here is derived from an EMBL/GenBank/DDBJ whole genome shotgun (WGS) entry which is preliminary data.</text>
</comment>
<evidence type="ECO:0008006" key="4">
    <source>
        <dbReference type="Google" id="ProtNLM"/>
    </source>
</evidence>
<evidence type="ECO:0000313" key="3">
    <source>
        <dbReference type="Proteomes" id="UP000321400"/>
    </source>
</evidence>
<feature type="chain" id="PRO_5022741196" description="Lipoprotein" evidence="1">
    <location>
        <begin position="23"/>
        <end position="134"/>
    </location>
</feature>
<evidence type="ECO:0000313" key="2">
    <source>
        <dbReference type="EMBL" id="GEN56428.1"/>
    </source>
</evidence>
<name>A0A511X0F9_9BACI</name>
<feature type="signal peptide" evidence="1">
    <location>
        <begin position="1"/>
        <end position="22"/>
    </location>
</feature>
<gene>
    <name evidence="2" type="ORF">HAL01_08920</name>
</gene>
<dbReference type="OrthoDB" id="2864818at2"/>
<dbReference type="PROSITE" id="PS51257">
    <property type="entry name" value="PROKAR_LIPOPROTEIN"/>
    <property type="match status" value="1"/>
</dbReference>
<dbReference type="Proteomes" id="UP000321400">
    <property type="component" value="Unassembled WGS sequence"/>
</dbReference>
<accession>A0A511X0F9</accession>
<sequence>MKKISLYFMIILGLLLVGCNQASPSLRGTYQSEWTQDGYIIQMSFDAKDETFVQYIDNRAVDQGTFRKEEANTYLLESDVQKITISLADTDIFDITIPNMNSGQPIQLTNIDKTPLIFGTDFDDVEQYKDLLTD</sequence>
<dbReference type="EMBL" id="BJYE01000008">
    <property type="protein sequence ID" value="GEN56428.1"/>
    <property type="molecule type" value="Genomic_DNA"/>
</dbReference>
<keyword evidence="1" id="KW-0732">Signal</keyword>
<organism evidence="2 3">
    <name type="scientific">Halolactibacillus alkaliphilus</name>
    <dbReference type="NCBI Taxonomy" id="442899"/>
    <lineage>
        <taxon>Bacteria</taxon>
        <taxon>Bacillati</taxon>
        <taxon>Bacillota</taxon>
        <taxon>Bacilli</taxon>
        <taxon>Bacillales</taxon>
        <taxon>Bacillaceae</taxon>
        <taxon>Halolactibacillus</taxon>
    </lineage>
</organism>
<protein>
    <recommendedName>
        <fullName evidence="4">Lipoprotein</fullName>
    </recommendedName>
</protein>
<dbReference type="RefSeq" id="WP_089798970.1">
    <property type="nucleotide sequence ID" value="NZ_BJYE01000008.1"/>
</dbReference>
<dbReference type="AlphaFoldDB" id="A0A511X0F9"/>
<proteinExistence type="predicted"/>